<feature type="DNA-binding region" description="H-T-H motif" evidence="2">
    <location>
        <begin position="36"/>
        <end position="55"/>
    </location>
</feature>
<dbReference type="RefSeq" id="WP_045262330.1">
    <property type="nucleotide sequence ID" value="NZ_JYIV01000013.1"/>
</dbReference>
<dbReference type="PANTHER" id="PTHR30055">
    <property type="entry name" value="HTH-TYPE TRANSCRIPTIONAL REGULATOR RUTR"/>
    <property type="match status" value="1"/>
</dbReference>
<proteinExistence type="predicted"/>
<evidence type="ECO:0000256" key="1">
    <source>
        <dbReference type="ARBA" id="ARBA00023125"/>
    </source>
</evidence>
<dbReference type="Pfam" id="PF00440">
    <property type="entry name" value="TetR_N"/>
    <property type="match status" value="1"/>
</dbReference>
<evidence type="ECO:0000256" key="2">
    <source>
        <dbReference type="PROSITE-ProRule" id="PRU00335"/>
    </source>
</evidence>
<evidence type="ECO:0000259" key="3">
    <source>
        <dbReference type="PROSITE" id="PS50977"/>
    </source>
</evidence>
<dbReference type="InterPro" id="IPR050109">
    <property type="entry name" value="HTH-type_TetR-like_transc_reg"/>
</dbReference>
<accession>A0A0F0KZ30</accession>
<dbReference type="InterPro" id="IPR009057">
    <property type="entry name" value="Homeodomain-like_sf"/>
</dbReference>
<keyword evidence="1 2" id="KW-0238">DNA-binding</keyword>
<dbReference type="InterPro" id="IPR001647">
    <property type="entry name" value="HTH_TetR"/>
</dbReference>
<reference evidence="4 5" key="1">
    <citation type="submission" date="2015-02" db="EMBL/GenBank/DDBJ databases">
        <title>Draft genome sequences of ten Microbacterium spp. with emphasis on heavy metal contaminated environments.</title>
        <authorList>
            <person name="Corretto E."/>
        </authorList>
    </citation>
    <scope>NUCLEOTIDE SEQUENCE [LARGE SCALE GENOMIC DNA]</scope>
    <source>
        <strain evidence="4 5">BEL163</strain>
    </source>
</reference>
<dbReference type="AlphaFoldDB" id="A0A0F0KZ30"/>
<dbReference type="Gene3D" id="1.10.357.10">
    <property type="entry name" value="Tetracycline Repressor, domain 2"/>
    <property type="match status" value="1"/>
</dbReference>
<protein>
    <submittedName>
        <fullName evidence="4">Transcriptional regulator BetI</fullName>
    </submittedName>
</protein>
<gene>
    <name evidence="4" type="ORF">RN51_00363</name>
</gene>
<dbReference type="GO" id="GO:0003700">
    <property type="term" value="F:DNA-binding transcription factor activity"/>
    <property type="evidence" value="ECO:0007669"/>
    <property type="project" value="TreeGrafter"/>
</dbReference>
<comment type="caution">
    <text evidence="4">The sequence shown here is derived from an EMBL/GenBank/DDBJ whole genome shotgun (WGS) entry which is preliminary data.</text>
</comment>
<dbReference type="EMBL" id="JYIV01000013">
    <property type="protein sequence ID" value="KJL26143.1"/>
    <property type="molecule type" value="Genomic_DNA"/>
</dbReference>
<dbReference type="GO" id="GO:0000976">
    <property type="term" value="F:transcription cis-regulatory region binding"/>
    <property type="evidence" value="ECO:0007669"/>
    <property type="project" value="TreeGrafter"/>
</dbReference>
<dbReference type="Proteomes" id="UP000033725">
    <property type="component" value="Unassembled WGS sequence"/>
</dbReference>
<evidence type="ECO:0000313" key="5">
    <source>
        <dbReference type="Proteomes" id="UP000033725"/>
    </source>
</evidence>
<dbReference type="PATRIC" id="fig|82380.10.peg.364"/>
<name>A0A0F0KZ30_9MICO</name>
<sequence>MSTNRSSILSTADARKPVVAAAALAAFARGGYHGTTVADVAREAKISPAYVFKLYSGKEALFVVALEACFDAILVALEEGADAAGDTSPEGLLDAMGDAYAHLISDRKLLMLQVHAQSVAEIPAIGEALRAGLERITVFARQRSRAEDADVQRFIAYGQLCHLIVTTQLDGRPGDWVALLTRGITHPD</sequence>
<dbReference type="OrthoDB" id="3691941at2"/>
<evidence type="ECO:0000313" key="4">
    <source>
        <dbReference type="EMBL" id="KJL26143.1"/>
    </source>
</evidence>
<feature type="domain" description="HTH tetR-type" evidence="3">
    <location>
        <begin position="13"/>
        <end position="73"/>
    </location>
</feature>
<organism evidence="4 5">
    <name type="scientific">Microbacterium oxydans</name>
    <dbReference type="NCBI Taxonomy" id="82380"/>
    <lineage>
        <taxon>Bacteria</taxon>
        <taxon>Bacillati</taxon>
        <taxon>Actinomycetota</taxon>
        <taxon>Actinomycetes</taxon>
        <taxon>Micrococcales</taxon>
        <taxon>Microbacteriaceae</taxon>
        <taxon>Microbacterium</taxon>
    </lineage>
</organism>
<dbReference type="PANTHER" id="PTHR30055:SF146">
    <property type="entry name" value="HTH-TYPE TRANSCRIPTIONAL DUAL REGULATOR CECR"/>
    <property type="match status" value="1"/>
</dbReference>
<dbReference type="PROSITE" id="PS50977">
    <property type="entry name" value="HTH_TETR_2"/>
    <property type="match status" value="1"/>
</dbReference>
<dbReference type="SUPFAM" id="SSF46689">
    <property type="entry name" value="Homeodomain-like"/>
    <property type="match status" value="1"/>
</dbReference>